<reference evidence="1" key="1">
    <citation type="journal article" date="2020" name="Nat. Commun.">
        <title>Large-scale genome sequencing of mycorrhizal fungi provides insights into the early evolution of symbiotic traits.</title>
        <authorList>
            <person name="Miyauchi S."/>
            <person name="Kiss E."/>
            <person name="Kuo A."/>
            <person name="Drula E."/>
            <person name="Kohler A."/>
            <person name="Sanchez-Garcia M."/>
            <person name="Morin E."/>
            <person name="Andreopoulos B."/>
            <person name="Barry K.W."/>
            <person name="Bonito G."/>
            <person name="Buee M."/>
            <person name="Carver A."/>
            <person name="Chen C."/>
            <person name="Cichocki N."/>
            <person name="Clum A."/>
            <person name="Culley D."/>
            <person name="Crous P.W."/>
            <person name="Fauchery L."/>
            <person name="Girlanda M."/>
            <person name="Hayes R.D."/>
            <person name="Keri Z."/>
            <person name="LaButti K."/>
            <person name="Lipzen A."/>
            <person name="Lombard V."/>
            <person name="Magnuson J."/>
            <person name="Maillard F."/>
            <person name="Murat C."/>
            <person name="Nolan M."/>
            <person name="Ohm R.A."/>
            <person name="Pangilinan J."/>
            <person name="Pereira M.F."/>
            <person name="Perotto S."/>
            <person name="Peter M."/>
            <person name="Pfister S."/>
            <person name="Riley R."/>
            <person name="Sitrit Y."/>
            <person name="Stielow J.B."/>
            <person name="Szollosi G."/>
            <person name="Zifcakova L."/>
            <person name="Stursova M."/>
            <person name="Spatafora J.W."/>
            <person name="Tedersoo L."/>
            <person name="Vaario L.M."/>
            <person name="Yamada A."/>
            <person name="Yan M."/>
            <person name="Wang P."/>
            <person name="Xu J."/>
            <person name="Bruns T."/>
            <person name="Baldrian P."/>
            <person name="Vilgalys R."/>
            <person name="Dunand C."/>
            <person name="Henrissat B."/>
            <person name="Grigoriev I.V."/>
            <person name="Hibbett D."/>
            <person name="Nagy L.G."/>
            <person name="Martin F.M."/>
        </authorList>
    </citation>
    <scope>NUCLEOTIDE SEQUENCE</scope>
    <source>
        <strain evidence="1">UP504</strain>
    </source>
</reference>
<accession>A0A9P6DUE1</accession>
<comment type="caution">
    <text evidence="1">The sequence shown here is derived from an EMBL/GenBank/DDBJ whole genome shotgun (WGS) entry which is preliminary data.</text>
</comment>
<protein>
    <submittedName>
        <fullName evidence="1">Uncharacterized protein</fullName>
    </submittedName>
</protein>
<sequence>MSVHLPGSLVRSFETRQKNASRFEKMGPEATGRRWMLMQGAPTYNIYSMTFFARQTVNGSRDHLFIAKGPNGEDCHFAVTMVSKALVQLQSTYSTVSVARSPRNKSGASVMGDILQSASGVHTIHHRIISEAEEELTVLAITRVGQVVHFGL</sequence>
<dbReference type="Proteomes" id="UP000886523">
    <property type="component" value="Unassembled WGS sequence"/>
</dbReference>
<proteinExistence type="predicted"/>
<evidence type="ECO:0000313" key="1">
    <source>
        <dbReference type="EMBL" id="KAF9515271.1"/>
    </source>
</evidence>
<evidence type="ECO:0000313" key="2">
    <source>
        <dbReference type="Proteomes" id="UP000886523"/>
    </source>
</evidence>
<name>A0A9P6DUE1_9AGAM</name>
<keyword evidence="2" id="KW-1185">Reference proteome</keyword>
<dbReference type="AlphaFoldDB" id="A0A9P6DUE1"/>
<organism evidence="1 2">
    <name type="scientific">Hydnum rufescens UP504</name>
    <dbReference type="NCBI Taxonomy" id="1448309"/>
    <lineage>
        <taxon>Eukaryota</taxon>
        <taxon>Fungi</taxon>
        <taxon>Dikarya</taxon>
        <taxon>Basidiomycota</taxon>
        <taxon>Agaricomycotina</taxon>
        <taxon>Agaricomycetes</taxon>
        <taxon>Cantharellales</taxon>
        <taxon>Hydnaceae</taxon>
        <taxon>Hydnum</taxon>
    </lineage>
</organism>
<gene>
    <name evidence="1" type="ORF">BS47DRAFT_1484643</name>
</gene>
<dbReference type="EMBL" id="MU128952">
    <property type="protein sequence ID" value="KAF9515271.1"/>
    <property type="molecule type" value="Genomic_DNA"/>
</dbReference>